<protein>
    <submittedName>
        <fullName evidence="1">Uncharacterized protein</fullName>
    </submittedName>
</protein>
<reference evidence="1" key="1">
    <citation type="submission" date="2023-07" db="EMBL/GenBank/DDBJ databases">
        <authorList>
            <person name="Stuckert A."/>
        </authorList>
    </citation>
    <scope>NUCLEOTIDE SEQUENCE</scope>
</reference>
<dbReference type="Proteomes" id="UP001176940">
    <property type="component" value="Unassembled WGS sequence"/>
</dbReference>
<proteinExistence type="predicted"/>
<gene>
    <name evidence="1" type="ORF">RIMI_LOCUS5250801</name>
</gene>
<organism evidence="1 2">
    <name type="scientific">Ranitomeya imitator</name>
    <name type="common">mimic poison frog</name>
    <dbReference type="NCBI Taxonomy" id="111125"/>
    <lineage>
        <taxon>Eukaryota</taxon>
        <taxon>Metazoa</taxon>
        <taxon>Chordata</taxon>
        <taxon>Craniata</taxon>
        <taxon>Vertebrata</taxon>
        <taxon>Euteleostomi</taxon>
        <taxon>Amphibia</taxon>
        <taxon>Batrachia</taxon>
        <taxon>Anura</taxon>
        <taxon>Neobatrachia</taxon>
        <taxon>Hyloidea</taxon>
        <taxon>Dendrobatidae</taxon>
        <taxon>Dendrobatinae</taxon>
        <taxon>Ranitomeya</taxon>
    </lineage>
</organism>
<dbReference type="EMBL" id="CAUEEQ010008883">
    <property type="protein sequence ID" value="CAJ0932784.1"/>
    <property type="molecule type" value="Genomic_DNA"/>
</dbReference>
<evidence type="ECO:0000313" key="2">
    <source>
        <dbReference type="Proteomes" id="UP001176940"/>
    </source>
</evidence>
<sequence>MGYVAGYMCELKPCCRTPINTETVPTSAVQPPRLTLVCVFIHSKTFPRTKARATSMEDMVPRYVQAGDRNAVHPLCKYLLIRSYKRRPVFTRKKTNSTYLHSAVCPLPSGSCTDCWP</sequence>
<keyword evidence="2" id="KW-1185">Reference proteome</keyword>
<accession>A0ABN9L4D3</accession>
<name>A0ABN9L4D3_9NEOB</name>
<comment type="caution">
    <text evidence="1">The sequence shown here is derived from an EMBL/GenBank/DDBJ whole genome shotgun (WGS) entry which is preliminary data.</text>
</comment>
<evidence type="ECO:0000313" key="1">
    <source>
        <dbReference type="EMBL" id="CAJ0932784.1"/>
    </source>
</evidence>